<name>A0AB39VU33_9GAMM</name>
<reference evidence="3" key="1">
    <citation type="submission" date="2024-07" db="EMBL/GenBank/DDBJ databases">
        <authorList>
            <person name="Biller S.J."/>
        </authorList>
    </citation>
    <scope>NUCLEOTIDE SEQUENCE</scope>
    <source>
        <strain evidence="3">WC2420</strain>
    </source>
</reference>
<dbReference type="AlphaFoldDB" id="A0AB39VU33"/>
<evidence type="ECO:0000313" key="3">
    <source>
        <dbReference type="EMBL" id="XDU73167.1"/>
    </source>
</evidence>
<dbReference type="CDD" id="cd03449">
    <property type="entry name" value="R_hydratase"/>
    <property type="match status" value="1"/>
</dbReference>
<dbReference type="PANTHER" id="PTHR43437:SF3">
    <property type="entry name" value="HYDROXYACYL-THIOESTER DEHYDRATASE TYPE 2, MITOCHONDRIAL"/>
    <property type="match status" value="1"/>
</dbReference>
<dbReference type="InterPro" id="IPR050965">
    <property type="entry name" value="UPF0336/Enoyl-CoA_hydratase"/>
</dbReference>
<evidence type="ECO:0000259" key="2">
    <source>
        <dbReference type="Pfam" id="PF01575"/>
    </source>
</evidence>
<dbReference type="RefSeq" id="WP_369789705.1">
    <property type="nucleotide sequence ID" value="NZ_CP165628.1"/>
</dbReference>
<dbReference type="Gene3D" id="3.10.129.10">
    <property type="entry name" value="Hotdog Thioesterase"/>
    <property type="match status" value="1"/>
</dbReference>
<dbReference type="Pfam" id="PF01575">
    <property type="entry name" value="MaoC_dehydratas"/>
    <property type="match status" value="1"/>
</dbReference>
<dbReference type="GO" id="GO:0006633">
    <property type="term" value="P:fatty acid biosynthetic process"/>
    <property type="evidence" value="ECO:0007669"/>
    <property type="project" value="TreeGrafter"/>
</dbReference>
<dbReference type="FunFam" id="3.10.129.10:FF:000042">
    <property type="entry name" value="MaoC domain protein dehydratase"/>
    <property type="match status" value="1"/>
</dbReference>
<protein>
    <submittedName>
        <fullName evidence="3">MaoC family dehydratase</fullName>
    </submittedName>
</protein>
<dbReference type="InterPro" id="IPR002539">
    <property type="entry name" value="MaoC-like_dom"/>
</dbReference>
<accession>A0AB39VU33</accession>
<proteinExistence type="predicted"/>
<dbReference type="GO" id="GO:0019171">
    <property type="term" value="F:(3R)-hydroxyacyl-[acyl-carrier-protein] dehydratase activity"/>
    <property type="evidence" value="ECO:0007669"/>
    <property type="project" value="TreeGrafter"/>
</dbReference>
<dbReference type="EMBL" id="CP165628">
    <property type="protein sequence ID" value="XDU73167.1"/>
    <property type="molecule type" value="Genomic_DNA"/>
</dbReference>
<sequence length="153" mass="16475">MITLNGWFKEMPYTILELSVGQSASFTKTISDADVLSFAKASGDMNPVHIDEEAGKLSVFKNRVVHGILVSGLISAALASELPGAGTIYLGQELKFIKPTFIGDTITAHIEVIEIDLERKRVRLSTTCVNQHGDAVIKGIATVLPPQPVSREA</sequence>
<dbReference type="InterPro" id="IPR029069">
    <property type="entry name" value="HotDog_dom_sf"/>
</dbReference>
<feature type="domain" description="MaoC-like" evidence="2">
    <location>
        <begin position="26"/>
        <end position="121"/>
    </location>
</feature>
<keyword evidence="1" id="KW-0456">Lyase</keyword>
<dbReference type="PANTHER" id="PTHR43437">
    <property type="entry name" value="HYDROXYACYL-THIOESTER DEHYDRATASE TYPE 2, MITOCHONDRIAL-RELATED"/>
    <property type="match status" value="1"/>
</dbReference>
<organism evidence="3">
    <name type="scientific">Rouxiella sp. WC2420</name>
    <dbReference type="NCBI Taxonomy" id="3234145"/>
    <lineage>
        <taxon>Bacteria</taxon>
        <taxon>Pseudomonadati</taxon>
        <taxon>Pseudomonadota</taxon>
        <taxon>Gammaproteobacteria</taxon>
        <taxon>Enterobacterales</taxon>
        <taxon>Yersiniaceae</taxon>
        <taxon>Rouxiella</taxon>
    </lineage>
</organism>
<dbReference type="SUPFAM" id="SSF54637">
    <property type="entry name" value="Thioesterase/thiol ester dehydrase-isomerase"/>
    <property type="match status" value="1"/>
</dbReference>
<gene>
    <name evidence="3" type="ORF">AB3G37_03350</name>
</gene>
<evidence type="ECO:0000256" key="1">
    <source>
        <dbReference type="ARBA" id="ARBA00023239"/>
    </source>
</evidence>